<evidence type="ECO:0000256" key="4">
    <source>
        <dbReference type="ARBA" id="ARBA00022989"/>
    </source>
</evidence>
<dbReference type="GO" id="GO:0016020">
    <property type="term" value="C:membrane"/>
    <property type="evidence" value="ECO:0007669"/>
    <property type="project" value="UniProtKB-SubCell"/>
</dbReference>
<comment type="similarity">
    <text evidence="2">Belongs to the TspO/BZRP family.</text>
</comment>
<evidence type="ECO:0000256" key="3">
    <source>
        <dbReference type="ARBA" id="ARBA00022692"/>
    </source>
</evidence>
<organism evidence="7 8">
    <name type="scientific">Roseospira marina</name>
    <dbReference type="NCBI Taxonomy" id="140057"/>
    <lineage>
        <taxon>Bacteria</taxon>
        <taxon>Pseudomonadati</taxon>
        <taxon>Pseudomonadota</taxon>
        <taxon>Alphaproteobacteria</taxon>
        <taxon>Rhodospirillales</taxon>
        <taxon>Rhodospirillaceae</taxon>
        <taxon>Roseospira</taxon>
    </lineage>
</organism>
<feature type="transmembrane region" description="Helical" evidence="6">
    <location>
        <begin position="111"/>
        <end position="131"/>
    </location>
</feature>
<dbReference type="EMBL" id="VWPJ01000002">
    <property type="protein sequence ID" value="KAA5607161.1"/>
    <property type="molecule type" value="Genomic_DNA"/>
</dbReference>
<evidence type="ECO:0000256" key="2">
    <source>
        <dbReference type="ARBA" id="ARBA00007524"/>
    </source>
</evidence>
<name>A0A5M6IFT2_9PROT</name>
<dbReference type="OrthoDB" id="9795496at2"/>
<evidence type="ECO:0000313" key="7">
    <source>
        <dbReference type="EMBL" id="KAA5607161.1"/>
    </source>
</evidence>
<proteinExistence type="inferred from homology"/>
<evidence type="ECO:0000256" key="5">
    <source>
        <dbReference type="ARBA" id="ARBA00023136"/>
    </source>
</evidence>
<dbReference type="Pfam" id="PF03073">
    <property type="entry name" value="TspO_MBR"/>
    <property type="match status" value="1"/>
</dbReference>
<evidence type="ECO:0000256" key="1">
    <source>
        <dbReference type="ARBA" id="ARBA00004141"/>
    </source>
</evidence>
<protein>
    <submittedName>
        <fullName evidence="7">Tryptophan-rich sensory protein</fullName>
    </submittedName>
</protein>
<dbReference type="CDD" id="cd15904">
    <property type="entry name" value="TSPO_MBR"/>
    <property type="match status" value="1"/>
</dbReference>
<reference evidence="7 8" key="1">
    <citation type="submission" date="2019-09" db="EMBL/GenBank/DDBJ databases">
        <title>Genome sequence of Roseospira marina, one of the more divergent members of the non-sulfur purple photosynthetic bacterial family, the Rhodospirillaceae.</title>
        <authorList>
            <person name="Meyer T."/>
            <person name="Kyndt J."/>
        </authorList>
    </citation>
    <scope>NUCLEOTIDE SEQUENCE [LARGE SCALE GENOMIC DNA]</scope>
    <source>
        <strain evidence="7 8">DSM 15113</strain>
    </source>
</reference>
<sequence>MTAAAYRPDDWYAALRKPWWTPPNWLFPLAWAILYALMSASAFLVWSFAQPGEGTVPLVVYAVQLGLNALWSPVFFGMRRMGLAYLVVVSLWIAVLATAVLFFPINYWAGLLLMPYLVWVTVASFLNLSVWRLNRTSA</sequence>
<comment type="subcellular location">
    <subcellularLocation>
        <location evidence="1">Membrane</location>
        <topology evidence="1">Multi-pass membrane protein</topology>
    </subcellularLocation>
</comment>
<dbReference type="GO" id="GO:0033013">
    <property type="term" value="P:tetrapyrrole metabolic process"/>
    <property type="evidence" value="ECO:0007669"/>
    <property type="project" value="UniProtKB-ARBA"/>
</dbReference>
<dbReference type="PIRSF" id="PIRSF005859">
    <property type="entry name" value="PBR"/>
    <property type="match status" value="1"/>
</dbReference>
<accession>A0A5M6IFT2</accession>
<keyword evidence="4 6" id="KW-1133">Transmembrane helix</keyword>
<dbReference type="Proteomes" id="UP000324065">
    <property type="component" value="Unassembled WGS sequence"/>
</dbReference>
<keyword evidence="3 6" id="KW-0812">Transmembrane</keyword>
<evidence type="ECO:0000256" key="6">
    <source>
        <dbReference type="SAM" id="Phobius"/>
    </source>
</evidence>
<gene>
    <name evidence="7" type="ORF">F1188_03500</name>
</gene>
<evidence type="ECO:0000313" key="8">
    <source>
        <dbReference type="Proteomes" id="UP000324065"/>
    </source>
</evidence>
<dbReference type="InterPro" id="IPR004307">
    <property type="entry name" value="TspO_MBR"/>
</dbReference>
<dbReference type="Gene3D" id="1.20.1260.100">
    <property type="entry name" value="TspO/MBR protein"/>
    <property type="match status" value="1"/>
</dbReference>
<keyword evidence="8" id="KW-1185">Reference proteome</keyword>
<feature type="transmembrane region" description="Helical" evidence="6">
    <location>
        <begin position="58"/>
        <end position="76"/>
    </location>
</feature>
<dbReference type="PANTHER" id="PTHR10057">
    <property type="entry name" value="PERIPHERAL-TYPE BENZODIAZEPINE RECEPTOR"/>
    <property type="match status" value="1"/>
</dbReference>
<feature type="transmembrane region" description="Helical" evidence="6">
    <location>
        <begin position="25"/>
        <end position="46"/>
    </location>
</feature>
<keyword evidence="5 6" id="KW-0472">Membrane</keyword>
<dbReference type="AlphaFoldDB" id="A0A5M6IFT2"/>
<comment type="caution">
    <text evidence="7">The sequence shown here is derived from an EMBL/GenBank/DDBJ whole genome shotgun (WGS) entry which is preliminary data.</text>
</comment>
<dbReference type="InterPro" id="IPR038330">
    <property type="entry name" value="TspO/MBR-related_sf"/>
</dbReference>
<feature type="transmembrane region" description="Helical" evidence="6">
    <location>
        <begin position="83"/>
        <end position="105"/>
    </location>
</feature>
<dbReference type="FunFam" id="1.20.1260.100:FF:000001">
    <property type="entry name" value="translocator protein 2"/>
    <property type="match status" value="1"/>
</dbReference>
<dbReference type="PANTHER" id="PTHR10057:SF0">
    <property type="entry name" value="TRANSLOCATOR PROTEIN"/>
    <property type="match status" value="1"/>
</dbReference>